<dbReference type="InterPro" id="IPR032567">
    <property type="entry name" value="RTL1-rel"/>
</dbReference>
<gene>
    <name evidence="2" type="ORF">Slati_4043600</name>
</gene>
<feature type="region of interest" description="Disordered" evidence="1">
    <location>
        <begin position="156"/>
        <end position="184"/>
    </location>
</feature>
<evidence type="ECO:0000313" key="2">
    <source>
        <dbReference type="EMBL" id="KAL0407297.1"/>
    </source>
</evidence>
<reference evidence="2" key="2">
    <citation type="journal article" date="2024" name="Plant">
        <title>Genomic evolution and insights into agronomic trait innovations of Sesamum species.</title>
        <authorList>
            <person name="Miao H."/>
            <person name="Wang L."/>
            <person name="Qu L."/>
            <person name="Liu H."/>
            <person name="Sun Y."/>
            <person name="Le M."/>
            <person name="Wang Q."/>
            <person name="Wei S."/>
            <person name="Zheng Y."/>
            <person name="Lin W."/>
            <person name="Duan Y."/>
            <person name="Cao H."/>
            <person name="Xiong S."/>
            <person name="Wang X."/>
            <person name="Wei L."/>
            <person name="Li C."/>
            <person name="Ma Q."/>
            <person name="Ju M."/>
            <person name="Zhao R."/>
            <person name="Li G."/>
            <person name="Mu C."/>
            <person name="Tian Q."/>
            <person name="Mei H."/>
            <person name="Zhang T."/>
            <person name="Gao T."/>
            <person name="Zhang H."/>
        </authorList>
    </citation>
    <scope>NUCLEOTIDE SEQUENCE</scope>
    <source>
        <strain evidence="2">KEN1</strain>
    </source>
</reference>
<dbReference type="PANTHER" id="PTHR15503:SF45">
    <property type="entry name" value="RNA-DIRECTED DNA POLYMERASE HOMOLOG"/>
    <property type="match status" value="1"/>
</dbReference>
<dbReference type="Pfam" id="PF08284">
    <property type="entry name" value="RVP_2"/>
    <property type="match status" value="1"/>
</dbReference>
<dbReference type="InterPro" id="IPR021109">
    <property type="entry name" value="Peptidase_aspartic_dom_sf"/>
</dbReference>
<dbReference type="CDD" id="cd00303">
    <property type="entry name" value="retropepsin_like"/>
    <property type="match status" value="1"/>
</dbReference>
<reference evidence="2" key="1">
    <citation type="submission" date="2020-06" db="EMBL/GenBank/DDBJ databases">
        <authorList>
            <person name="Li T."/>
            <person name="Hu X."/>
            <person name="Zhang T."/>
            <person name="Song X."/>
            <person name="Zhang H."/>
            <person name="Dai N."/>
            <person name="Sheng W."/>
            <person name="Hou X."/>
            <person name="Wei L."/>
        </authorList>
    </citation>
    <scope>NUCLEOTIDE SEQUENCE</scope>
    <source>
        <strain evidence="2">KEN1</strain>
        <tissue evidence="2">Leaf</tissue>
    </source>
</reference>
<dbReference type="Gene3D" id="2.40.70.10">
    <property type="entry name" value="Acid Proteases"/>
    <property type="match status" value="1"/>
</dbReference>
<name>A0AAW2TRT7_9LAMI</name>
<evidence type="ECO:0000256" key="1">
    <source>
        <dbReference type="SAM" id="MobiDB-lite"/>
    </source>
</evidence>
<dbReference type="EMBL" id="JACGWN010000014">
    <property type="protein sequence ID" value="KAL0407297.1"/>
    <property type="molecule type" value="Genomic_DNA"/>
</dbReference>
<protein>
    <recommendedName>
        <fullName evidence="3">CCHC-type domain-containing protein</fullName>
    </recommendedName>
</protein>
<organism evidence="2">
    <name type="scientific">Sesamum latifolium</name>
    <dbReference type="NCBI Taxonomy" id="2727402"/>
    <lineage>
        <taxon>Eukaryota</taxon>
        <taxon>Viridiplantae</taxon>
        <taxon>Streptophyta</taxon>
        <taxon>Embryophyta</taxon>
        <taxon>Tracheophyta</taxon>
        <taxon>Spermatophyta</taxon>
        <taxon>Magnoliopsida</taxon>
        <taxon>eudicotyledons</taxon>
        <taxon>Gunneridae</taxon>
        <taxon>Pentapetalae</taxon>
        <taxon>asterids</taxon>
        <taxon>lamiids</taxon>
        <taxon>Lamiales</taxon>
        <taxon>Pedaliaceae</taxon>
        <taxon>Sesamum</taxon>
    </lineage>
</organism>
<evidence type="ECO:0008006" key="3">
    <source>
        <dbReference type="Google" id="ProtNLM"/>
    </source>
</evidence>
<proteinExistence type="predicted"/>
<comment type="caution">
    <text evidence="2">The sequence shown here is derived from an EMBL/GenBank/DDBJ whole genome shotgun (WGS) entry which is preliminary data.</text>
</comment>
<feature type="region of interest" description="Disordered" evidence="1">
    <location>
        <begin position="82"/>
        <end position="115"/>
    </location>
</feature>
<sequence length="250" mass="27817">MIEFDNLTQTLGMSVVEYSAKFYALGKYSPTIMSDPQLKIHKFIRGLRSRIQSVLAVYETRSFDELLGAAIRSKADIKRRDEENNLKIPRLGPGPGKGVPTKRPSHTPQAQGKSVFPARPPLSYPLCGFCHRQHLGECRRRSGAYFRCGQAGHKVSECSQSDPNAPVPRPFNPTPSQRSKGNPAKGNTRVFDMTQAEAANAEDVVTCTITVDNLQAYALFDCGATHSFISKKFAKHLKIEHESHLMNRTE</sequence>
<accession>A0AAW2TRT7</accession>
<dbReference type="PANTHER" id="PTHR15503">
    <property type="entry name" value="LDOC1 RELATED"/>
    <property type="match status" value="1"/>
</dbReference>
<dbReference type="AlphaFoldDB" id="A0AAW2TRT7"/>